<accession>A0A815M045</accession>
<dbReference type="PANTHER" id="PTHR24104:SF25">
    <property type="entry name" value="PROTEIN LIN-41"/>
    <property type="match status" value="1"/>
</dbReference>
<dbReference type="EMBL" id="CAJNOL010001763">
    <property type="protein sequence ID" value="CAF1415644.1"/>
    <property type="molecule type" value="Genomic_DNA"/>
</dbReference>
<dbReference type="EMBL" id="CAJNOH010000424">
    <property type="protein sequence ID" value="CAF1035858.1"/>
    <property type="molecule type" value="Genomic_DNA"/>
</dbReference>
<dbReference type="Proteomes" id="UP000663870">
    <property type="component" value="Unassembled WGS sequence"/>
</dbReference>
<comment type="caution">
    <text evidence="6">The sequence shown here is derived from an EMBL/GenBank/DDBJ whole genome shotgun (WGS) entry which is preliminary data.</text>
</comment>
<keyword evidence="1" id="KW-0677">Repeat</keyword>
<keyword evidence="7" id="KW-1185">Reference proteome</keyword>
<dbReference type="Proteomes" id="UP000663854">
    <property type="component" value="Unassembled WGS sequence"/>
</dbReference>
<dbReference type="CDD" id="cd05819">
    <property type="entry name" value="NHL"/>
    <property type="match status" value="1"/>
</dbReference>
<evidence type="ECO:0000313" key="6">
    <source>
        <dbReference type="EMBL" id="CAF1415644.1"/>
    </source>
</evidence>
<sequence length="855" mass="94692">MTGNADKTVCTCRIQPEQKKNEVESARSGEAIYKESTECPGGLAWNKRGKTVIGNGMGSGPDQLYLPNGIFIEPKTHILYIADMSNSRIQKRYPNGDIKTAAGQANGTSGKAPNMLSGPADIFADENENIFIADWGNQRIQFWQKDANSGKTVAGNGSCGPALNEFNFPSTVFFDSKKNIIVSDYKNQRVTQWPFSFDPKTSIGTIIAGGNGAGLNPYQLNGPTGLYYDEKNQILYISNEQSHSITQWVLGDYEPRNIYAGIPGRPGNSAAQLFFPEGLTLDKYGNLYVADTSNHRIQMVCPDAILGITIAGTGQLGNSSSELSYPADIAFDSDLNLYVSDRYNNRIQNDFSPNVNDYNAYGLKIAANNLILVEAQNDLDWFNIQLAPYTDDVTKNDERGCFLGYNDSSWYVYTIALGKNQSTYSFFFVGEMIGLDEDEKLPNRTFVGFINYNGSLDAIDCDDFILAKTYVTGAFTHQEQLVMTTDPLGSVAYGFSDLFTFSYTASTNNLTVQQNNSPSPSTPFLPYAVDYDGSHGIIAGFLKNDQNSRIKYNTTVILFTIDASTAAVTPITSWRYPMNGTTWQAGQTNAGADKNDPKFDILITVQFTLPNSYTIGGVRIGLSAPGKNKSSTAILQDLGFSQTFNQSGGILGQDVRITLQLTKVINNTNPLITGDDEALSGIWIGSFLVNYDESFMTNTSYLNAPPKTSTNLTLTISETPYYILNEQSPIARLPEIIYHDFLYITMIIGMFVLIFVIAEVMILPCVSWLIRKCRRNADDKYRTDSSHQSVADPDDAYSSIYDSNRQQSSKHKHNSAVVNNVTSLQRQQYTLNQYANRIEDDSQQLPTMWNRQAYL</sequence>
<name>A0A815M045_9BILA</name>
<feature type="repeat" description="NHL" evidence="2">
    <location>
        <begin position="314"/>
        <end position="354"/>
    </location>
</feature>
<evidence type="ECO:0000256" key="1">
    <source>
        <dbReference type="ARBA" id="ARBA00022737"/>
    </source>
</evidence>
<dbReference type="PROSITE" id="PS51125">
    <property type="entry name" value="NHL"/>
    <property type="match status" value="2"/>
</dbReference>
<dbReference type="SUPFAM" id="SSF75011">
    <property type="entry name" value="3-carboxy-cis,cis-mucoante lactonizing enzyme"/>
    <property type="match status" value="1"/>
</dbReference>
<feature type="transmembrane region" description="Helical" evidence="4">
    <location>
        <begin position="741"/>
        <end position="770"/>
    </location>
</feature>
<dbReference type="Gene3D" id="2.120.10.30">
    <property type="entry name" value="TolB, C-terminal domain"/>
    <property type="match status" value="2"/>
</dbReference>
<organism evidence="6 7">
    <name type="scientific">Rotaria sordida</name>
    <dbReference type="NCBI Taxonomy" id="392033"/>
    <lineage>
        <taxon>Eukaryota</taxon>
        <taxon>Metazoa</taxon>
        <taxon>Spiralia</taxon>
        <taxon>Gnathifera</taxon>
        <taxon>Rotifera</taxon>
        <taxon>Eurotatoria</taxon>
        <taxon>Bdelloidea</taxon>
        <taxon>Philodinida</taxon>
        <taxon>Philodinidae</taxon>
        <taxon>Rotaria</taxon>
    </lineage>
</organism>
<dbReference type="PANTHER" id="PTHR24104">
    <property type="entry name" value="E3 UBIQUITIN-PROTEIN LIGASE NHLRC1-RELATED"/>
    <property type="match status" value="1"/>
</dbReference>
<dbReference type="InterPro" id="IPR011042">
    <property type="entry name" value="6-blade_b-propeller_TolB-like"/>
</dbReference>
<keyword evidence="4" id="KW-1133">Transmembrane helix</keyword>
<evidence type="ECO:0000256" key="3">
    <source>
        <dbReference type="SAM" id="MobiDB-lite"/>
    </source>
</evidence>
<gene>
    <name evidence="6" type="ORF">JXQ802_LOCUS35547</name>
    <name evidence="5" type="ORF">PYM288_LOCUS16388</name>
</gene>
<keyword evidence="4" id="KW-0472">Membrane</keyword>
<evidence type="ECO:0000256" key="4">
    <source>
        <dbReference type="SAM" id="Phobius"/>
    </source>
</evidence>
<evidence type="ECO:0000256" key="2">
    <source>
        <dbReference type="PROSITE-ProRule" id="PRU00504"/>
    </source>
</evidence>
<evidence type="ECO:0008006" key="8">
    <source>
        <dbReference type="Google" id="ProtNLM"/>
    </source>
</evidence>
<reference evidence="6" key="1">
    <citation type="submission" date="2021-02" db="EMBL/GenBank/DDBJ databases">
        <authorList>
            <person name="Nowell W R."/>
        </authorList>
    </citation>
    <scope>NUCLEOTIDE SEQUENCE</scope>
</reference>
<dbReference type="SUPFAM" id="SSF101898">
    <property type="entry name" value="NHL repeat"/>
    <property type="match status" value="1"/>
</dbReference>
<proteinExistence type="predicted"/>
<evidence type="ECO:0000313" key="7">
    <source>
        <dbReference type="Proteomes" id="UP000663870"/>
    </source>
</evidence>
<dbReference type="Pfam" id="PF01436">
    <property type="entry name" value="NHL"/>
    <property type="match status" value="2"/>
</dbReference>
<dbReference type="AlphaFoldDB" id="A0A815M045"/>
<feature type="repeat" description="NHL" evidence="2">
    <location>
        <begin position="260"/>
        <end position="303"/>
    </location>
</feature>
<protein>
    <recommendedName>
        <fullName evidence="8">NHL repeat containing protein</fullName>
    </recommendedName>
</protein>
<feature type="region of interest" description="Disordered" evidence="3">
    <location>
        <begin position="781"/>
        <end position="815"/>
    </location>
</feature>
<dbReference type="GO" id="GO:0008270">
    <property type="term" value="F:zinc ion binding"/>
    <property type="evidence" value="ECO:0007669"/>
    <property type="project" value="UniProtKB-KW"/>
</dbReference>
<dbReference type="InterPro" id="IPR050952">
    <property type="entry name" value="TRIM-NHL_E3_ligases"/>
</dbReference>
<evidence type="ECO:0000313" key="5">
    <source>
        <dbReference type="EMBL" id="CAF1035858.1"/>
    </source>
</evidence>
<dbReference type="InterPro" id="IPR001258">
    <property type="entry name" value="NHL_repeat"/>
</dbReference>
<keyword evidence="4" id="KW-0812">Transmembrane</keyword>